<protein>
    <submittedName>
        <fullName evidence="1">Uncharacterized protein</fullName>
    </submittedName>
</protein>
<sequence>MSKRKKIIKSHRYYNNKVINIVRLLDILKQCRSINCCPLRNTAHSFSIQSNMKDPIEIFGTIDSSEYDIPQKGDKLFKMPSNYCELSVVNRNNELNDFLIPKGYYETAIDGLKKIRETQNNSVKDSLIYPVLYNFRHYLEITMKDTIRNFKISKKEISPEQVGYIGGHSLLDIWKKLKPYLPLNEEQTDECKTFEELINEINEIDNQSFSFRYSYKRPNEENDVRESILNNCIDIDVENLERVIKRMHFYLERISNYASIQREEEN</sequence>
<keyword evidence="2" id="KW-1185">Reference proteome</keyword>
<accession>A0A1T5CHH5</accession>
<proteinExistence type="predicted"/>
<evidence type="ECO:0000313" key="1">
    <source>
        <dbReference type="EMBL" id="SKB58803.1"/>
    </source>
</evidence>
<reference evidence="2" key="1">
    <citation type="submission" date="2017-02" db="EMBL/GenBank/DDBJ databases">
        <authorList>
            <person name="Varghese N."/>
            <person name="Submissions S."/>
        </authorList>
    </citation>
    <scope>NUCLEOTIDE SEQUENCE [LARGE SCALE GENOMIC DNA]</scope>
    <source>
        <strain evidence="2">DSM 24967</strain>
    </source>
</reference>
<gene>
    <name evidence="1" type="ORF">SAMN05660349_01902</name>
</gene>
<dbReference type="EMBL" id="FUYQ01000012">
    <property type="protein sequence ID" value="SKB58803.1"/>
    <property type="molecule type" value="Genomic_DNA"/>
</dbReference>
<dbReference type="AlphaFoldDB" id="A0A1T5CHH5"/>
<organism evidence="1 2">
    <name type="scientific">Parabacteroides chartae</name>
    <dbReference type="NCBI Taxonomy" id="1037355"/>
    <lineage>
        <taxon>Bacteria</taxon>
        <taxon>Pseudomonadati</taxon>
        <taxon>Bacteroidota</taxon>
        <taxon>Bacteroidia</taxon>
        <taxon>Bacteroidales</taxon>
        <taxon>Tannerellaceae</taxon>
        <taxon>Parabacteroides</taxon>
    </lineage>
</organism>
<dbReference type="RefSeq" id="WP_139376609.1">
    <property type="nucleotide sequence ID" value="NZ_FUYQ01000012.1"/>
</dbReference>
<dbReference type="Proteomes" id="UP000190852">
    <property type="component" value="Unassembled WGS sequence"/>
</dbReference>
<evidence type="ECO:0000313" key="2">
    <source>
        <dbReference type="Proteomes" id="UP000190852"/>
    </source>
</evidence>
<name>A0A1T5CHH5_9BACT</name>